<evidence type="ECO:0008006" key="5">
    <source>
        <dbReference type="Google" id="ProtNLM"/>
    </source>
</evidence>
<gene>
    <name evidence="3" type="ORF">BN1232_00664</name>
</gene>
<dbReference type="EMBL" id="CTEE01000001">
    <property type="protein sequence ID" value="CQD04372.1"/>
    <property type="molecule type" value="Genomic_DNA"/>
</dbReference>
<keyword evidence="2" id="KW-0732">Signal</keyword>
<name>A0A0E4GY13_MYCLN</name>
<feature type="compositionally biased region" description="Gly residues" evidence="1">
    <location>
        <begin position="65"/>
        <end position="123"/>
    </location>
</feature>
<evidence type="ECO:0000313" key="4">
    <source>
        <dbReference type="Proteomes" id="UP000199251"/>
    </source>
</evidence>
<protein>
    <recommendedName>
        <fullName evidence="5">Glycine rich protein</fullName>
    </recommendedName>
</protein>
<dbReference type="PROSITE" id="PS51318">
    <property type="entry name" value="TAT"/>
    <property type="match status" value="1"/>
</dbReference>
<feature type="chain" id="PRO_5002420725" description="Glycine rich protein" evidence="2">
    <location>
        <begin position="36"/>
        <end position="129"/>
    </location>
</feature>
<dbReference type="RefSeq" id="WP_217493096.1">
    <property type="nucleotide sequence ID" value="NZ_CTEE01000001.1"/>
</dbReference>
<dbReference type="Proteomes" id="UP000199251">
    <property type="component" value="Unassembled WGS sequence"/>
</dbReference>
<feature type="compositionally biased region" description="Low complexity" evidence="1">
    <location>
        <begin position="30"/>
        <end position="44"/>
    </location>
</feature>
<dbReference type="InterPro" id="IPR006311">
    <property type="entry name" value="TAT_signal"/>
</dbReference>
<reference evidence="3 4" key="1">
    <citation type="submission" date="2015-03" db="EMBL/GenBank/DDBJ databases">
        <authorList>
            <person name="Urmite Genomes"/>
        </authorList>
    </citation>
    <scope>NUCLEOTIDE SEQUENCE [LARGE SCALE GENOMIC DNA]</scope>
    <source>
        <strain evidence="3 4">CSUR P1491</strain>
    </source>
</reference>
<feature type="region of interest" description="Disordered" evidence="1">
    <location>
        <begin position="30"/>
        <end position="129"/>
    </location>
</feature>
<dbReference type="AlphaFoldDB" id="A0A0E4GY13"/>
<evidence type="ECO:0000256" key="1">
    <source>
        <dbReference type="SAM" id="MobiDB-lite"/>
    </source>
</evidence>
<proteinExistence type="predicted"/>
<evidence type="ECO:0000256" key="2">
    <source>
        <dbReference type="SAM" id="SignalP"/>
    </source>
</evidence>
<organism evidence="3 4">
    <name type="scientific">Mycobacterium lentiflavum</name>
    <dbReference type="NCBI Taxonomy" id="141349"/>
    <lineage>
        <taxon>Bacteria</taxon>
        <taxon>Bacillati</taxon>
        <taxon>Actinomycetota</taxon>
        <taxon>Actinomycetes</taxon>
        <taxon>Mycobacteriales</taxon>
        <taxon>Mycobacteriaceae</taxon>
        <taxon>Mycobacterium</taxon>
        <taxon>Mycobacterium simiae complex</taxon>
    </lineage>
</organism>
<accession>A0A0E4GY13</accession>
<feature type="signal peptide" evidence="2">
    <location>
        <begin position="1"/>
        <end position="35"/>
    </location>
</feature>
<evidence type="ECO:0000313" key="3">
    <source>
        <dbReference type="EMBL" id="CQD04372.1"/>
    </source>
</evidence>
<sequence length="129" mass="12686">MRNSVRSLRGAAAGAVGAGAVAGAMLFGGTPAAQAAPTPAPATTFDIGGPHGGAPLSPGTLPERPGGGHGGHGWGPGGGHGGWGHGGGWDRGWGHGWGNGWGHPGWGGGWGNGWGHPGWGGGNWWRPWW</sequence>